<dbReference type="Pfam" id="PF13561">
    <property type="entry name" value="adh_short_C2"/>
    <property type="match status" value="1"/>
</dbReference>
<name>A0ABR4GTW5_9EURO</name>
<keyword evidence="3" id="KW-0560">Oxidoreductase</keyword>
<comment type="similarity">
    <text evidence="1">Belongs to the short-chain dehydrogenases/reductases (SDR) family.</text>
</comment>
<gene>
    <name evidence="4" type="ORF">BJX63DRAFT_440828</name>
</gene>
<dbReference type="CDD" id="cd05233">
    <property type="entry name" value="SDR_c"/>
    <property type="match status" value="1"/>
</dbReference>
<proteinExistence type="inferred from homology"/>
<dbReference type="SUPFAM" id="SSF51735">
    <property type="entry name" value="NAD(P)-binding Rossmann-fold domains"/>
    <property type="match status" value="1"/>
</dbReference>
<evidence type="ECO:0000256" key="3">
    <source>
        <dbReference type="ARBA" id="ARBA00023002"/>
    </source>
</evidence>
<dbReference type="InterPro" id="IPR002347">
    <property type="entry name" value="SDR_fam"/>
</dbReference>
<protein>
    <recommendedName>
        <fullName evidence="6">NAD(P)-binding protein</fullName>
    </recommendedName>
</protein>
<dbReference type="PANTHER" id="PTHR42760">
    <property type="entry name" value="SHORT-CHAIN DEHYDROGENASES/REDUCTASES FAMILY MEMBER"/>
    <property type="match status" value="1"/>
</dbReference>
<keyword evidence="2" id="KW-0521">NADP</keyword>
<dbReference type="PRINTS" id="PR00080">
    <property type="entry name" value="SDRFAMILY"/>
</dbReference>
<dbReference type="Proteomes" id="UP001610334">
    <property type="component" value="Unassembled WGS sequence"/>
</dbReference>
<dbReference type="Gene3D" id="3.40.50.720">
    <property type="entry name" value="NAD(P)-binding Rossmann-like Domain"/>
    <property type="match status" value="1"/>
</dbReference>
<dbReference type="EMBL" id="JBFXLT010000178">
    <property type="protein sequence ID" value="KAL2802508.1"/>
    <property type="molecule type" value="Genomic_DNA"/>
</dbReference>
<evidence type="ECO:0000313" key="5">
    <source>
        <dbReference type="Proteomes" id="UP001610334"/>
    </source>
</evidence>
<comment type="caution">
    <text evidence="4">The sequence shown here is derived from an EMBL/GenBank/DDBJ whole genome shotgun (WGS) entry which is preliminary data.</text>
</comment>
<dbReference type="PRINTS" id="PR00081">
    <property type="entry name" value="GDHRDH"/>
</dbReference>
<organism evidence="4 5">
    <name type="scientific">Aspergillus granulosus</name>
    <dbReference type="NCBI Taxonomy" id="176169"/>
    <lineage>
        <taxon>Eukaryota</taxon>
        <taxon>Fungi</taxon>
        <taxon>Dikarya</taxon>
        <taxon>Ascomycota</taxon>
        <taxon>Pezizomycotina</taxon>
        <taxon>Eurotiomycetes</taxon>
        <taxon>Eurotiomycetidae</taxon>
        <taxon>Eurotiales</taxon>
        <taxon>Aspergillaceae</taxon>
        <taxon>Aspergillus</taxon>
        <taxon>Aspergillus subgen. Nidulantes</taxon>
    </lineage>
</organism>
<dbReference type="PANTHER" id="PTHR42760:SF133">
    <property type="entry name" value="3-OXOACYL-[ACYL-CARRIER-PROTEIN] REDUCTASE"/>
    <property type="match status" value="1"/>
</dbReference>
<evidence type="ECO:0000256" key="2">
    <source>
        <dbReference type="ARBA" id="ARBA00022857"/>
    </source>
</evidence>
<dbReference type="InterPro" id="IPR036291">
    <property type="entry name" value="NAD(P)-bd_dom_sf"/>
</dbReference>
<accession>A0ABR4GTW5</accession>
<reference evidence="4 5" key="1">
    <citation type="submission" date="2024-07" db="EMBL/GenBank/DDBJ databases">
        <title>Section-level genome sequencing and comparative genomics of Aspergillus sections Usti and Cavernicolus.</title>
        <authorList>
            <consortium name="Lawrence Berkeley National Laboratory"/>
            <person name="Nybo J.L."/>
            <person name="Vesth T.C."/>
            <person name="Theobald S."/>
            <person name="Frisvad J.C."/>
            <person name="Larsen T.O."/>
            <person name="Kjaerboelling I."/>
            <person name="Rothschild-Mancinelli K."/>
            <person name="Lyhne E.K."/>
            <person name="Kogle M.E."/>
            <person name="Barry K."/>
            <person name="Clum A."/>
            <person name="Na H."/>
            <person name="Ledsgaard L."/>
            <person name="Lin J."/>
            <person name="Lipzen A."/>
            <person name="Kuo A."/>
            <person name="Riley R."/>
            <person name="Mondo S."/>
            <person name="Labutti K."/>
            <person name="Haridas S."/>
            <person name="Pangalinan J."/>
            <person name="Salamov A.A."/>
            <person name="Simmons B.A."/>
            <person name="Magnuson J.K."/>
            <person name="Chen J."/>
            <person name="Drula E."/>
            <person name="Henrissat B."/>
            <person name="Wiebenga A."/>
            <person name="Lubbers R.J."/>
            <person name="Gomes A.C."/>
            <person name="Makela M.R."/>
            <person name="Stajich J."/>
            <person name="Grigoriev I.V."/>
            <person name="Mortensen U.H."/>
            <person name="De Vries R.P."/>
            <person name="Baker S.E."/>
            <person name="Andersen M.R."/>
        </authorList>
    </citation>
    <scope>NUCLEOTIDE SEQUENCE [LARGE SCALE GENOMIC DNA]</scope>
    <source>
        <strain evidence="4 5">CBS 588.65</strain>
    </source>
</reference>
<sequence length="275" mass="29427">MDHFPGVAVVTGAARGIGAAIATGFAESSCHRIAITDILETELIGVCKSLLTRFNPKDDPEGLTILALPGDITSEPFIEEFFNAVKAKFGRVDYLINVAGVGKPYRRSVEIDVQEFDFINNVNYRAAWLCSRTALRIMTAQEPLASPGNNEGWARPAQRGSIVNIASQLGLVSRPGASAYCASKAAVIGMTRADAIDYSKDSIRVNCVCPGIIETEMTTSSGVVREGLVDSIDIAPMGRMGNVREIADCVLFLSSYRASFVQGHAMVADGGYIIN</sequence>
<evidence type="ECO:0000313" key="4">
    <source>
        <dbReference type="EMBL" id="KAL2802508.1"/>
    </source>
</evidence>
<keyword evidence="5" id="KW-1185">Reference proteome</keyword>
<evidence type="ECO:0000256" key="1">
    <source>
        <dbReference type="ARBA" id="ARBA00006484"/>
    </source>
</evidence>
<evidence type="ECO:0008006" key="6">
    <source>
        <dbReference type="Google" id="ProtNLM"/>
    </source>
</evidence>